<evidence type="ECO:0000256" key="6">
    <source>
        <dbReference type="ARBA" id="ARBA00022692"/>
    </source>
</evidence>
<dbReference type="Gene3D" id="1.20.5.1930">
    <property type="match status" value="1"/>
</dbReference>
<dbReference type="CDD" id="cd16917">
    <property type="entry name" value="HATPase_UhpB-NarQ-NarX-like"/>
    <property type="match status" value="1"/>
</dbReference>
<keyword evidence="18" id="KW-1185">Reference proteome</keyword>
<dbReference type="SUPFAM" id="SSF55874">
    <property type="entry name" value="ATPase domain of HSP90 chaperone/DNA topoisomerase II/histidine kinase"/>
    <property type="match status" value="1"/>
</dbReference>
<dbReference type="InterPro" id="IPR005467">
    <property type="entry name" value="His_kinase_dom"/>
</dbReference>
<evidence type="ECO:0000256" key="15">
    <source>
        <dbReference type="SAM" id="Phobius"/>
    </source>
</evidence>
<evidence type="ECO:0000256" key="8">
    <source>
        <dbReference type="ARBA" id="ARBA00022777"/>
    </source>
</evidence>
<dbReference type="PANTHER" id="PTHR24421:SF37">
    <property type="entry name" value="SENSOR HISTIDINE KINASE NARS"/>
    <property type="match status" value="1"/>
</dbReference>
<dbReference type="Pfam" id="PF07730">
    <property type="entry name" value="HisKA_3"/>
    <property type="match status" value="1"/>
</dbReference>
<keyword evidence="10 15" id="KW-1133">Transmembrane helix</keyword>
<sequence length="339" mass="39242">MKRTDYLLIFLYTVLILAVIIHSIFGLFDFQWSYLLEDLSKLRAFLFIGFGLTLALTILMILLIKLIQFTIMNTVQKNLRNLLEGKKLKFGENKEINEDFQRLDRKLKRLTENLQRTENRVMQNEEEIVERERRRIARDLHDTVSQELFAANMILSGVASQDQVLQLPKVGQQLKGVTEILNTAQNDLRILLLHLRPTELEGRNLVEGLQVIFRELQEKSNLEVHFEHDVQRLPKTIEEHIFRIVQEVVSNTLKHAHAKRLDVYLLQTEQSLHLKLADDGVGFDPESLGELSYGMKNIQDRVDDMAGRIKILTSPKKGVAIDIKVPLVEGEDDEIITSR</sequence>
<dbReference type="InterPro" id="IPR036890">
    <property type="entry name" value="HATPase_C_sf"/>
</dbReference>
<dbReference type="Gene3D" id="3.30.565.10">
    <property type="entry name" value="Histidine kinase-like ATPase, C-terminal domain"/>
    <property type="match status" value="1"/>
</dbReference>
<dbReference type="InterPro" id="IPR017202">
    <property type="entry name" value="LiaS/VraS"/>
</dbReference>
<evidence type="ECO:0000256" key="5">
    <source>
        <dbReference type="ARBA" id="ARBA00022679"/>
    </source>
</evidence>
<keyword evidence="5 13" id="KW-0808">Transferase</keyword>
<feature type="coiled-coil region" evidence="14">
    <location>
        <begin position="93"/>
        <end position="134"/>
    </location>
</feature>
<keyword evidence="11 13" id="KW-0902">Two-component regulatory system</keyword>
<keyword evidence="6 15" id="KW-0812">Transmembrane</keyword>
<dbReference type="PIRSF" id="PIRSF037431">
    <property type="entry name" value="STHK_LiaS"/>
    <property type="match status" value="1"/>
</dbReference>
<keyword evidence="9 13" id="KW-0067">ATP-binding</keyword>
<reference evidence="17 18" key="1">
    <citation type="submission" date="2018-12" db="EMBL/GenBank/DDBJ databases">
        <authorList>
            <consortium name="Pathogen Informatics"/>
        </authorList>
    </citation>
    <scope>NUCLEOTIDE SEQUENCE [LARGE SCALE GENOMIC DNA]</scope>
    <source>
        <strain evidence="17 18">NCTC3166</strain>
    </source>
</reference>
<feature type="transmembrane region" description="Helical" evidence="15">
    <location>
        <begin position="7"/>
        <end position="25"/>
    </location>
</feature>
<keyword evidence="12 13" id="KW-0472">Membrane</keyword>
<comment type="subcellular location">
    <subcellularLocation>
        <location evidence="2 13">Cell membrane</location>
        <topology evidence="2 13">Multi-pass membrane protein</topology>
    </subcellularLocation>
</comment>
<dbReference type="SMART" id="SM00387">
    <property type="entry name" value="HATPase_c"/>
    <property type="match status" value="1"/>
</dbReference>
<dbReference type="InterPro" id="IPR050482">
    <property type="entry name" value="Sensor_HK_TwoCompSys"/>
</dbReference>
<evidence type="ECO:0000256" key="4">
    <source>
        <dbReference type="ARBA" id="ARBA00022553"/>
    </source>
</evidence>
<evidence type="ECO:0000256" key="3">
    <source>
        <dbReference type="ARBA" id="ARBA00022475"/>
    </source>
</evidence>
<keyword evidence="3 13" id="KW-1003">Cell membrane</keyword>
<keyword evidence="8 13" id="KW-0418">Kinase</keyword>
<keyword evidence="14" id="KW-0175">Coiled coil</keyword>
<evidence type="ECO:0000256" key="1">
    <source>
        <dbReference type="ARBA" id="ARBA00000085"/>
    </source>
</evidence>
<dbReference type="RefSeq" id="WP_126403856.1">
    <property type="nucleotide sequence ID" value="NZ_LR134266.1"/>
</dbReference>
<organism evidence="17 18">
    <name type="scientific">Streptococcus viridans</name>
    <dbReference type="NCBI Taxonomy" id="78535"/>
    <lineage>
        <taxon>Bacteria</taxon>
        <taxon>Bacillati</taxon>
        <taxon>Bacillota</taxon>
        <taxon>Bacilli</taxon>
        <taxon>Lactobacillales</taxon>
        <taxon>Streptococcaceae</taxon>
        <taxon>Streptococcus</taxon>
    </lineage>
</organism>
<dbReference type="PANTHER" id="PTHR24421">
    <property type="entry name" value="NITRATE/NITRITE SENSOR PROTEIN NARX-RELATED"/>
    <property type="match status" value="1"/>
</dbReference>
<evidence type="ECO:0000313" key="17">
    <source>
        <dbReference type="EMBL" id="VED66724.1"/>
    </source>
</evidence>
<dbReference type="Proteomes" id="UP000270025">
    <property type="component" value="Chromosome"/>
</dbReference>
<evidence type="ECO:0000256" key="12">
    <source>
        <dbReference type="ARBA" id="ARBA00023136"/>
    </source>
</evidence>
<comment type="catalytic activity">
    <reaction evidence="1 13">
        <text>ATP + protein L-histidine = ADP + protein N-phospho-L-histidine.</text>
        <dbReference type="EC" id="2.7.13.3"/>
    </reaction>
</comment>
<evidence type="ECO:0000313" key="18">
    <source>
        <dbReference type="Proteomes" id="UP000270025"/>
    </source>
</evidence>
<dbReference type="GO" id="GO:0005886">
    <property type="term" value="C:plasma membrane"/>
    <property type="evidence" value="ECO:0007669"/>
    <property type="project" value="UniProtKB-SubCell"/>
</dbReference>
<dbReference type="GO" id="GO:0000155">
    <property type="term" value="F:phosphorelay sensor kinase activity"/>
    <property type="evidence" value="ECO:0007669"/>
    <property type="project" value="UniProtKB-UniRule"/>
</dbReference>
<dbReference type="InterPro" id="IPR003594">
    <property type="entry name" value="HATPase_dom"/>
</dbReference>
<keyword evidence="4" id="KW-0597">Phosphoprotein</keyword>
<dbReference type="GO" id="GO:0005524">
    <property type="term" value="F:ATP binding"/>
    <property type="evidence" value="ECO:0007669"/>
    <property type="project" value="UniProtKB-UniRule"/>
</dbReference>
<dbReference type="InterPro" id="IPR011712">
    <property type="entry name" value="Sig_transdc_His_kin_sub3_dim/P"/>
</dbReference>
<gene>
    <name evidence="17" type="primary">vraS_2</name>
    <name evidence="17" type="ORF">NCTC3166_00520</name>
</gene>
<dbReference type="EC" id="2.7.13.3" evidence="13"/>
<evidence type="ECO:0000256" key="7">
    <source>
        <dbReference type="ARBA" id="ARBA00022741"/>
    </source>
</evidence>
<evidence type="ECO:0000259" key="16">
    <source>
        <dbReference type="PROSITE" id="PS50109"/>
    </source>
</evidence>
<dbReference type="EMBL" id="LR134266">
    <property type="protein sequence ID" value="VED66724.1"/>
    <property type="molecule type" value="Genomic_DNA"/>
</dbReference>
<dbReference type="AlphaFoldDB" id="A0A3S4NCG9"/>
<name>A0A3S4NCG9_9STRE</name>
<evidence type="ECO:0000256" key="14">
    <source>
        <dbReference type="SAM" id="Coils"/>
    </source>
</evidence>
<feature type="transmembrane region" description="Helical" evidence="15">
    <location>
        <begin position="45"/>
        <end position="67"/>
    </location>
</feature>
<accession>A0A3S4NCG9</accession>
<dbReference type="KEGG" id="svf:NCTC3166_00520"/>
<dbReference type="Pfam" id="PF02518">
    <property type="entry name" value="HATPase_c"/>
    <property type="match status" value="1"/>
</dbReference>
<evidence type="ECO:0000256" key="11">
    <source>
        <dbReference type="ARBA" id="ARBA00023012"/>
    </source>
</evidence>
<proteinExistence type="predicted"/>
<dbReference type="PROSITE" id="PS50109">
    <property type="entry name" value="HIS_KIN"/>
    <property type="match status" value="1"/>
</dbReference>
<evidence type="ECO:0000256" key="13">
    <source>
        <dbReference type="PIRNR" id="PIRNR037431"/>
    </source>
</evidence>
<keyword evidence="7 13" id="KW-0547">Nucleotide-binding</keyword>
<dbReference type="GO" id="GO:0046983">
    <property type="term" value="F:protein dimerization activity"/>
    <property type="evidence" value="ECO:0007669"/>
    <property type="project" value="InterPro"/>
</dbReference>
<protein>
    <recommendedName>
        <fullName evidence="13">Sensor histidine kinase</fullName>
        <ecNumber evidence="13">2.7.13.3</ecNumber>
    </recommendedName>
</protein>
<evidence type="ECO:0000256" key="10">
    <source>
        <dbReference type="ARBA" id="ARBA00022989"/>
    </source>
</evidence>
<feature type="domain" description="Histidine kinase" evidence="16">
    <location>
        <begin position="135"/>
        <end position="329"/>
    </location>
</feature>
<evidence type="ECO:0000256" key="2">
    <source>
        <dbReference type="ARBA" id="ARBA00004651"/>
    </source>
</evidence>
<evidence type="ECO:0000256" key="9">
    <source>
        <dbReference type="ARBA" id="ARBA00022840"/>
    </source>
</evidence>